<evidence type="ECO:0000313" key="1">
    <source>
        <dbReference type="EMBL" id="ELT96712.1"/>
    </source>
</evidence>
<dbReference type="EMBL" id="KB308745">
    <property type="protein sequence ID" value="ELT96712.1"/>
    <property type="molecule type" value="Genomic_DNA"/>
</dbReference>
<evidence type="ECO:0000313" key="2">
    <source>
        <dbReference type="EnsemblMetazoa" id="CapteP186360"/>
    </source>
</evidence>
<dbReference type="Proteomes" id="UP000014760">
    <property type="component" value="Unassembled WGS sequence"/>
</dbReference>
<dbReference type="OrthoDB" id="7698997at2759"/>
<name>R7TSX8_CAPTE</name>
<proteinExistence type="predicted"/>
<gene>
    <name evidence="1" type="ORF">CAPTEDRAFT_186360</name>
</gene>
<dbReference type="HOGENOM" id="CLU_1769839_0_0_1"/>
<sequence>MKKKDGTLITDTKAQCTEFAKAFITKAEFPAGDGQYGFRNSHSCSDLAYSVIGSAMAANNNRQVLYLLQTDIAGAFDRVNRNQLTGLKGKLFQLIKSYLTDRTFNGRSIRQSLFSIVLLCEAVALTENIENIYAEIQHRNQKCNNCR</sequence>
<keyword evidence="3" id="KW-1185">Reference proteome</keyword>
<reference evidence="1 3" key="2">
    <citation type="journal article" date="2013" name="Nature">
        <title>Insights into bilaterian evolution from three spiralian genomes.</title>
        <authorList>
            <person name="Simakov O."/>
            <person name="Marletaz F."/>
            <person name="Cho S.J."/>
            <person name="Edsinger-Gonzales E."/>
            <person name="Havlak P."/>
            <person name="Hellsten U."/>
            <person name="Kuo D.H."/>
            <person name="Larsson T."/>
            <person name="Lv J."/>
            <person name="Arendt D."/>
            <person name="Savage R."/>
            <person name="Osoegawa K."/>
            <person name="de Jong P."/>
            <person name="Grimwood J."/>
            <person name="Chapman J.A."/>
            <person name="Shapiro H."/>
            <person name="Aerts A."/>
            <person name="Otillar R.P."/>
            <person name="Terry A.Y."/>
            <person name="Boore J.L."/>
            <person name="Grigoriev I.V."/>
            <person name="Lindberg D.R."/>
            <person name="Seaver E.C."/>
            <person name="Weisblat D.A."/>
            <person name="Putnam N.H."/>
            <person name="Rokhsar D.S."/>
        </authorList>
    </citation>
    <scope>NUCLEOTIDE SEQUENCE</scope>
    <source>
        <strain evidence="1 3">I ESC-2004</strain>
    </source>
</reference>
<organism evidence="1">
    <name type="scientific">Capitella teleta</name>
    <name type="common">Polychaete worm</name>
    <dbReference type="NCBI Taxonomy" id="283909"/>
    <lineage>
        <taxon>Eukaryota</taxon>
        <taxon>Metazoa</taxon>
        <taxon>Spiralia</taxon>
        <taxon>Lophotrochozoa</taxon>
        <taxon>Annelida</taxon>
        <taxon>Polychaeta</taxon>
        <taxon>Sedentaria</taxon>
        <taxon>Scolecida</taxon>
        <taxon>Capitellidae</taxon>
        <taxon>Capitella</taxon>
    </lineage>
</organism>
<accession>R7TSX8</accession>
<dbReference type="EnsemblMetazoa" id="CapteT186360">
    <property type="protein sequence ID" value="CapteP186360"/>
    <property type="gene ID" value="CapteG186360"/>
</dbReference>
<reference evidence="2" key="3">
    <citation type="submission" date="2015-06" db="UniProtKB">
        <authorList>
            <consortium name="EnsemblMetazoa"/>
        </authorList>
    </citation>
    <scope>IDENTIFICATION</scope>
</reference>
<evidence type="ECO:0008006" key="4">
    <source>
        <dbReference type="Google" id="ProtNLM"/>
    </source>
</evidence>
<protein>
    <recommendedName>
        <fullName evidence="4">Reverse transcriptase domain-containing protein</fullName>
    </recommendedName>
</protein>
<reference evidence="3" key="1">
    <citation type="submission" date="2012-12" db="EMBL/GenBank/DDBJ databases">
        <authorList>
            <person name="Hellsten U."/>
            <person name="Grimwood J."/>
            <person name="Chapman J.A."/>
            <person name="Shapiro H."/>
            <person name="Aerts A."/>
            <person name="Otillar R.P."/>
            <person name="Terry A.Y."/>
            <person name="Boore J.L."/>
            <person name="Simakov O."/>
            <person name="Marletaz F."/>
            <person name="Cho S.-J."/>
            <person name="Edsinger-Gonzales E."/>
            <person name="Havlak P."/>
            <person name="Kuo D.-H."/>
            <person name="Larsson T."/>
            <person name="Lv J."/>
            <person name="Arendt D."/>
            <person name="Savage R."/>
            <person name="Osoegawa K."/>
            <person name="de Jong P."/>
            <person name="Lindberg D.R."/>
            <person name="Seaver E.C."/>
            <person name="Weisblat D.A."/>
            <person name="Putnam N.H."/>
            <person name="Grigoriev I.V."/>
            <person name="Rokhsar D.S."/>
        </authorList>
    </citation>
    <scope>NUCLEOTIDE SEQUENCE</scope>
    <source>
        <strain evidence="3">I ESC-2004</strain>
    </source>
</reference>
<dbReference type="EMBL" id="AMQN01011185">
    <property type="status" value="NOT_ANNOTATED_CDS"/>
    <property type="molecule type" value="Genomic_DNA"/>
</dbReference>
<dbReference type="AlphaFoldDB" id="R7TSX8"/>
<evidence type="ECO:0000313" key="3">
    <source>
        <dbReference type="Proteomes" id="UP000014760"/>
    </source>
</evidence>